<evidence type="ECO:0000256" key="3">
    <source>
        <dbReference type="ARBA" id="ARBA00018426"/>
    </source>
</evidence>
<dbReference type="EC" id="6.3.1.14" evidence="2"/>
<dbReference type="Pfam" id="PF01902">
    <property type="entry name" value="Diphthami_syn_2"/>
    <property type="match status" value="1"/>
</dbReference>
<evidence type="ECO:0000259" key="10">
    <source>
        <dbReference type="Pfam" id="PF01902"/>
    </source>
</evidence>
<comment type="catalytic activity">
    <reaction evidence="9">
        <text>diphthine-[translation elongation factor 2] + NH4(+) + ATP = diphthamide-[translation elongation factor 2] + AMP + diphosphate + H(+)</text>
        <dbReference type="Rhea" id="RHEA:19753"/>
        <dbReference type="Rhea" id="RHEA-COMP:10172"/>
        <dbReference type="Rhea" id="RHEA-COMP:10174"/>
        <dbReference type="ChEBI" id="CHEBI:15378"/>
        <dbReference type="ChEBI" id="CHEBI:16692"/>
        <dbReference type="ChEBI" id="CHEBI:28938"/>
        <dbReference type="ChEBI" id="CHEBI:30616"/>
        <dbReference type="ChEBI" id="CHEBI:33019"/>
        <dbReference type="ChEBI" id="CHEBI:82696"/>
        <dbReference type="ChEBI" id="CHEBI:456215"/>
        <dbReference type="EC" id="6.3.1.14"/>
    </reaction>
</comment>
<organism evidence="11 12">
    <name type="scientific">Pterulicium gracile</name>
    <dbReference type="NCBI Taxonomy" id="1884261"/>
    <lineage>
        <taxon>Eukaryota</taxon>
        <taxon>Fungi</taxon>
        <taxon>Dikarya</taxon>
        <taxon>Basidiomycota</taxon>
        <taxon>Agaricomycotina</taxon>
        <taxon>Agaricomycetes</taxon>
        <taxon>Agaricomycetidae</taxon>
        <taxon>Agaricales</taxon>
        <taxon>Pleurotineae</taxon>
        <taxon>Pterulaceae</taxon>
        <taxon>Pterulicium</taxon>
    </lineage>
</organism>
<feature type="domain" description="Diphthamide synthase" evidence="10">
    <location>
        <begin position="1"/>
        <end position="240"/>
    </location>
</feature>
<dbReference type="OrthoDB" id="686384at2759"/>
<keyword evidence="5" id="KW-0547">Nucleotide-binding</keyword>
<dbReference type="CDD" id="cd01994">
    <property type="entry name" value="AANH_PF0828-like"/>
    <property type="match status" value="1"/>
</dbReference>
<dbReference type="SUPFAM" id="SSF55298">
    <property type="entry name" value="YjgF-like"/>
    <property type="match status" value="2"/>
</dbReference>
<protein>
    <recommendedName>
        <fullName evidence="3">Diphthine--ammonia ligase</fullName>
        <ecNumber evidence="2">6.3.1.14</ecNumber>
    </recommendedName>
    <alternativeName>
        <fullName evidence="7">Diphthamide synthase</fullName>
    </alternativeName>
    <alternativeName>
        <fullName evidence="8">Diphthamide synthetase</fullName>
    </alternativeName>
</protein>
<dbReference type="CDD" id="cd06156">
    <property type="entry name" value="eu_AANH_C_2"/>
    <property type="match status" value="1"/>
</dbReference>
<dbReference type="PANTHER" id="PTHR12196">
    <property type="entry name" value="DOMAIN OF UNKNOWN FUNCTION 71 DUF71 -CONTAINING PROTEIN"/>
    <property type="match status" value="1"/>
</dbReference>
<dbReference type="CDD" id="cd06155">
    <property type="entry name" value="eu_AANH_C_1"/>
    <property type="match status" value="1"/>
</dbReference>
<dbReference type="Gene3D" id="3.30.1330.40">
    <property type="entry name" value="RutC-like"/>
    <property type="match status" value="2"/>
</dbReference>
<dbReference type="InterPro" id="IPR002761">
    <property type="entry name" value="Diphthami_syn_dom"/>
</dbReference>
<evidence type="ECO:0000256" key="9">
    <source>
        <dbReference type="ARBA" id="ARBA00048108"/>
    </source>
</evidence>
<dbReference type="InterPro" id="IPR030662">
    <property type="entry name" value="DPH6/MJ0570"/>
</dbReference>
<dbReference type="SUPFAM" id="SSF52402">
    <property type="entry name" value="Adenine nucleotide alpha hydrolases-like"/>
    <property type="match status" value="1"/>
</dbReference>
<evidence type="ECO:0000256" key="7">
    <source>
        <dbReference type="ARBA" id="ARBA00029814"/>
    </source>
</evidence>
<keyword evidence="4" id="KW-0436">Ligase</keyword>
<dbReference type="NCBIfam" id="TIGR00290">
    <property type="entry name" value="MJ0570_dom"/>
    <property type="match status" value="1"/>
</dbReference>
<keyword evidence="6" id="KW-0067">ATP-binding</keyword>
<evidence type="ECO:0000256" key="4">
    <source>
        <dbReference type="ARBA" id="ARBA00022598"/>
    </source>
</evidence>
<dbReference type="FunFam" id="3.40.50.620:FF:000145">
    <property type="entry name" value="ATP-binding domain containing protein"/>
    <property type="match status" value="1"/>
</dbReference>
<comment type="pathway">
    <text evidence="1">Protein modification; peptidyl-diphthamide biosynthesis.</text>
</comment>
<name>A0A5C3QZJ4_9AGAR</name>
<reference evidence="11 12" key="1">
    <citation type="journal article" date="2019" name="Nat. Ecol. Evol.">
        <title>Megaphylogeny resolves global patterns of mushroom evolution.</title>
        <authorList>
            <person name="Varga T."/>
            <person name="Krizsan K."/>
            <person name="Foldi C."/>
            <person name="Dima B."/>
            <person name="Sanchez-Garcia M."/>
            <person name="Sanchez-Ramirez S."/>
            <person name="Szollosi G.J."/>
            <person name="Szarkandi J.G."/>
            <person name="Papp V."/>
            <person name="Albert L."/>
            <person name="Andreopoulos W."/>
            <person name="Angelini C."/>
            <person name="Antonin V."/>
            <person name="Barry K.W."/>
            <person name="Bougher N.L."/>
            <person name="Buchanan P."/>
            <person name="Buyck B."/>
            <person name="Bense V."/>
            <person name="Catcheside P."/>
            <person name="Chovatia M."/>
            <person name="Cooper J."/>
            <person name="Damon W."/>
            <person name="Desjardin D."/>
            <person name="Finy P."/>
            <person name="Geml J."/>
            <person name="Haridas S."/>
            <person name="Hughes K."/>
            <person name="Justo A."/>
            <person name="Karasinski D."/>
            <person name="Kautmanova I."/>
            <person name="Kiss B."/>
            <person name="Kocsube S."/>
            <person name="Kotiranta H."/>
            <person name="LaButti K.M."/>
            <person name="Lechner B.E."/>
            <person name="Liimatainen K."/>
            <person name="Lipzen A."/>
            <person name="Lukacs Z."/>
            <person name="Mihaltcheva S."/>
            <person name="Morgado L.N."/>
            <person name="Niskanen T."/>
            <person name="Noordeloos M.E."/>
            <person name="Ohm R.A."/>
            <person name="Ortiz-Santana B."/>
            <person name="Ovrebo C."/>
            <person name="Racz N."/>
            <person name="Riley R."/>
            <person name="Savchenko A."/>
            <person name="Shiryaev A."/>
            <person name="Soop K."/>
            <person name="Spirin V."/>
            <person name="Szebenyi C."/>
            <person name="Tomsovsky M."/>
            <person name="Tulloss R.E."/>
            <person name="Uehling J."/>
            <person name="Grigoriev I.V."/>
            <person name="Vagvolgyi C."/>
            <person name="Papp T."/>
            <person name="Martin F.M."/>
            <person name="Miettinen O."/>
            <person name="Hibbett D.S."/>
            <person name="Nagy L.G."/>
        </authorList>
    </citation>
    <scope>NUCLEOTIDE SEQUENCE [LARGE SCALE GENOMIC DNA]</scope>
    <source>
        <strain evidence="11 12">CBS 309.79</strain>
    </source>
</reference>
<dbReference type="PANTHER" id="PTHR12196:SF2">
    <property type="entry name" value="DIPHTHINE--AMMONIA LIGASE"/>
    <property type="match status" value="1"/>
</dbReference>
<evidence type="ECO:0000256" key="8">
    <source>
        <dbReference type="ARBA" id="ARBA00031552"/>
    </source>
</evidence>
<dbReference type="GO" id="GO:0017183">
    <property type="term" value="P:protein histidyl modification to diphthamide"/>
    <property type="evidence" value="ECO:0007669"/>
    <property type="project" value="TreeGrafter"/>
</dbReference>
<dbReference type="STRING" id="1884261.A0A5C3QZJ4"/>
<dbReference type="EMBL" id="ML178816">
    <property type="protein sequence ID" value="TFL05951.1"/>
    <property type="molecule type" value="Genomic_DNA"/>
</dbReference>
<sequence length="610" mass="66433">MKYVALLSGGKDSCYNLLHCQKHGHELVAAATLGPKDGQEEVDSYMYQTVGQDAIDFVAQALDVPLYKGVISGDALQQDLAYGERLTQDGVAGDETEDMYRLLSEVKAHHPDVQGVSVGAILSSYQRIRVEHVCQRLSLTPLAYLWQRDQSELLSEMVSSGLTAILIKVAGIGLTTKYLGKTLGEMQPTLEKLNRHYGLHVCGEGGEYESLTIDSPMFKKRIAIDEVEPVLHSDNDFAVVAYLRIKQATLEDKEPAEFDLTIPPLLDEKFEDMLNALREVQPLHATSCTLPITSTPVDDNLGPSSFARGNWVSVGNIHLTPHQGEDVSLEAETLKCFELLQEQLRHHGLDLSHVSNINVSLSSMGDFGSFNAVYSSHFGTSPPARACVSVDLPAPTRVRLDCVANRNVQPPARQALHVQGLSYWAPANIGPYSQAILVDDRIFVSGQIGLEPPTLTLPSPSSLPLELTLSAQHADRVMQTVGGSFDGSWSGAIQGTIYWIADIENIPVVQSAETLYEPVPSYPVLVAAVKALPKGSLVEKQVLAHTGRCSVTDEDGEASVQSCVPKFTTDSYTIDEQTAVSWEISRFAESGDFCAVIFIRDQSAILLSSL</sequence>
<dbReference type="Pfam" id="PF01042">
    <property type="entry name" value="Ribonuc_L-PSP"/>
    <property type="match status" value="2"/>
</dbReference>
<dbReference type="InterPro" id="IPR035959">
    <property type="entry name" value="RutC-like_sf"/>
</dbReference>
<evidence type="ECO:0000313" key="11">
    <source>
        <dbReference type="EMBL" id="TFL05951.1"/>
    </source>
</evidence>
<dbReference type="GO" id="GO:0005524">
    <property type="term" value="F:ATP binding"/>
    <property type="evidence" value="ECO:0007669"/>
    <property type="project" value="UniProtKB-KW"/>
</dbReference>
<dbReference type="InterPro" id="IPR006175">
    <property type="entry name" value="YjgF/YER057c/UK114"/>
</dbReference>
<accession>A0A5C3QZJ4</accession>
<dbReference type="Gene3D" id="3.40.50.620">
    <property type="entry name" value="HUPs"/>
    <property type="match status" value="1"/>
</dbReference>
<keyword evidence="12" id="KW-1185">Reference proteome</keyword>
<evidence type="ECO:0000313" key="12">
    <source>
        <dbReference type="Proteomes" id="UP000305067"/>
    </source>
</evidence>
<dbReference type="InterPro" id="IPR014729">
    <property type="entry name" value="Rossmann-like_a/b/a_fold"/>
</dbReference>
<dbReference type="FunFam" id="3.90.1490.10:FF:000001">
    <property type="entry name" value="Diphthine--ammonia ligase"/>
    <property type="match status" value="1"/>
</dbReference>
<dbReference type="Proteomes" id="UP000305067">
    <property type="component" value="Unassembled WGS sequence"/>
</dbReference>
<evidence type="ECO:0000256" key="5">
    <source>
        <dbReference type="ARBA" id="ARBA00022741"/>
    </source>
</evidence>
<evidence type="ECO:0000256" key="6">
    <source>
        <dbReference type="ARBA" id="ARBA00022840"/>
    </source>
</evidence>
<dbReference type="Gene3D" id="3.90.1490.10">
    <property type="entry name" value="putative n-type atp pyrophosphatase, domain 2"/>
    <property type="match status" value="1"/>
</dbReference>
<gene>
    <name evidence="11" type="ORF">BDV98DRAFT_589518</name>
</gene>
<proteinExistence type="predicted"/>
<evidence type="ECO:0000256" key="2">
    <source>
        <dbReference type="ARBA" id="ARBA00012089"/>
    </source>
</evidence>
<dbReference type="AlphaFoldDB" id="A0A5C3QZJ4"/>
<dbReference type="GO" id="GO:0017178">
    <property type="term" value="F:diphthine-ammonia ligase activity"/>
    <property type="evidence" value="ECO:0007669"/>
    <property type="project" value="UniProtKB-EC"/>
</dbReference>
<evidence type="ECO:0000256" key="1">
    <source>
        <dbReference type="ARBA" id="ARBA00005156"/>
    </source>
</evidence>